<protein>
    <recommendedName>
        <fullName evidence="9">Epoxyqueuosine reductase</fullName>
        <ecNumber evidence="9">1.17.99.6</ecNumber>
    </recommendedName>
    <alternativeName>
        <fullName evidence="9">Queuosine biosynthesis protein QueG</fullName>
    </alternativeName>
</protein>
<evidence type="ECO:0000256" key="2">
    <source>
        <dbReference type="ARBA" id="ARBA00022490"/>
    </source>
</evidence>
<keyword evidence="9" id="KW-0170">Cobalt</keyword>
<name>A0A0K6GSF8_9NEIS</name>
<dbReference type="NCBIfam" id="TIGR00276">
    <property type="entry name" value="tRNA epoxyqueuosine(34) reductase QueG"/>
    <property type="match status" value="1"/>
</dbReference>
<dbReference type="PROSITE" id="PS00198">
    <property type="entry name" value="4FE4S_FER_1"/>
    <property type="match status" value="1"/>
</dbReference>
<dbReference type="GO" id="GO:0008616">
    <property type="term" value="P:tRNA queuosine(34) biosynthetic process"/>
    <property type="evidence" value="ECO:0007669"/>
    <property type="project" value="UniProtKB-UniRule"/>
</dbReference>
<dbReference type="PROSITE" id="PS51379">
    <property type="entry name" value="4FE4S_FER_2"/>
    <property type="match status" value="1"/>
</dbReference>
<keyword evidence="7 9" id="KW-0408">Iron</keyword>
<comment type="cofactor">
    <cofactor evidence="9">
        <name>[4Fe-4S] cluster</name>
        <dbReference type="ChEBI" id="CHEBI:49883"/>
    </cofactor>
    <text evidence="9">Binds 2 [4Fe-4S] clusters per monomer.</text>
</comment>
<dbReference type="AlphaFoldDB" id="A0A0K6GSF8"/>
<evidence type="ECO:0000256" key="5">
    <source>
        <dbReference type="ARBA" id="ARBA00022785"/>
    </source>
</evidence>
<dbReference type="STRING" id="375574.GCA_001418035_00321"/>
<feature type="binding site" evidence="9">
    <location>
        <position position="202"/>
    </location>
    <ligand>
        <name>[4Fe-4S] cluster</name>
        <dbReference type="ChEBI" id="CHEBI:49883"/>
        <label>1</label>
    </ligand>
</feature>
<dbReference type="EC" id="1.17.99.6" evidence="9"/>
<evidence type="ECO:0000313" key="11">
    <source>
        <dbReference type="EMBL" id="CUA81679.1"/>
    </source>
</evidence>
<dbReference type="InterPro" id="IPR017900">
    <property type="entry name" value="4Fe4S_Fe_S_CS"/>
</dbReference>
<feature type="binding site" evidence="9">
    <location>
        <position position="199"/>
    </location>
    <ligand>
        <name>[4Fe-4S] cluster</name>
        <dbReference type="ChEBI" id="CHEBI:49883"/>
        <label>1</label>
    </ligand>
</feature>
<dbReference type="InterPro" id="IPR017896">
    <property type="entry name" value="4Fe4S_Fe-S-bd"/>
</dbReference>
<feature type="binding site" evidence="9">
    <location>
        <position position="205"/>
    </location>
    <ligand>
        <name>[4Fe-4S] cluster</name>
        <dbReference type="ChEBI" id="CHEBI:49883"/>
        <label>1</label>
    </ligand>
</feature>
<comment type="catalytic activity">
    <reaction evidence="9">
        <text>epoxyqueuosine(34) in tRNA + AH2 = queuosine(34) in tRNA + A + H2O</text>
        <dbReference type="Rhea" id="RHEA:32159"/>
        <dbReference type="Rhea" id="RHEA-COMP:18571"/>
        <dbReference type="Rhea" id="RHEA-COMP:18582"/>
        <dbReference type="ChEBI" id="CHEBI:13193"/>
        <dbReference type="ChEBI" id="CHEBI:15377"/>
        <dbReference type="ChEBI" id="CHEBI:17499"/>
        <dbReference type="ChEBI" id="CHEBI:194431"/>
        <dbReference type="ChEBI" id="CHEBI:194443"/>
        <dbReference type="EC" id="1.17.99.6"/>
    </reaction>
</comment>
<feature type="binding site" evidence="9">
    <location>
        <begin position="252"/>
        <end position="253"/>
    </location>
    <ligand>
        <name>cob(II)alamin</name>
        <dbReference type="ChEBI" id="CHEBI:16304"/>
    </ligand>
</feature>
<dbReference type="SUPFAM" id="SSF54862">
    <property type="entry name" value="4Fe-4S ferredoxins"/>
    <property type="match status" value="1"/>
</dbReference>
<keyword evidence="8 9" id="KW-0411">Iron-sulfur</keyword>
<keyword evidence="6 9" id="KW-0560">Oxidoreductase</keyword>
<feature type="domain" description="4Fe-4S ferredoxin-type" evidence="10">
    <location>
        <begin position="190"/>
        <end position="219"/>
    </location>
</feature>
<dbReference type="PANTHER" id="PTHR30002">
    <property type="entry name" value="EPOXYQUEUOSINE REDUCTASE"/>
    <property type="match status" value="1"/>
</dbReference>
<proteinExistence type="inferred from homology"/>
<feature type="binding site" evidence="9">
    <location>
        <position position="259"/>
    </location>
    <ligand>
        <name>[4Fe-4S] cluster</name>
        <dbReference type="ChEBI" id="CHEBI:49883"/>
        <label>1</label>
    </ligand>
</feature>
<dbReference type="GO" id="GO:0051539">
    <property type="term" value="F:4 iron, 4 sulfur cluster binding"/>
    <property type="evidence" value="ECO:0007669"/>
    <property type="project" value="UniProtKB-KW"/>
</dbReference>
<dbReference type="Gene3D" id="3.30.70.20">
    <property type="match status" value="1"/>
</dbReference>
<dbReference type="FunFam" id="3.30.70.20:FF:000017">
    <property type="entry name" value="Epoxyqueuosine reductase"/>
    <property type="match status" value="1"/>
</dbReference>
<feature type="binding site" evidence="9">
    <location>
        <position position="255"/>
    </location>
    <ligand>
        <name>[4Fe-4S] cluster</name>
        <dbReference type="ChEBI" id="CHEBI:49883"/>
        <label>2</label>
    </ligand>
</feature>
<evidence type="ECO:0000256" key="8">
    <source>
        <dbReference type="ARBA" id="ARBA00023014"/>
    </source>
</evidence>
<keyword evidence="2 9" id="KW-0963">Cytoplasm</keyword>
<keyword evidence="12" id="KW-1185">Reference proteome</keyword>
<sequence length="365" mass="40558">MTLPRSENANYRELARQIKDWAREDGFADARISRAALPPEAEQRLARWLEKGYHGEMDYMARHGVLRLRPAELVPGTLSVISVRMNYWPAEAAPAEAVLADGSRAYISRYALGRDYHKVLRNRLQRLAEKVTQAVGQHGYRVFTDSAPVAEVALAAQAGMGWRGKHTLLLNRSEGSLFFLGEILTDLPLPEDASEAGHCGRCTRCIEVCPTGAIVAPYEVDARRCISYLTIELKGPIPEPLRPLIGNRVYGCDDCQLVCPWNRFAVPTREGDFAVRHGLDNSTLAELFTWTEETFRLRMAGSPIWRIGYEKWLSNLAIGLGNAPSTPEVLAALALRRNHPSALVREHVAWALARHDGRGKEGAAG</sequence>
<feature type="binding site" evidence="9">
    <location>
        <position position="180"/>
    </location>
    <ligand>
        <name>cob(II)alamin</name>
        <dbReference type="ChEBI" id="CHEBI:16304"/>
    </ligand>
</feature>
<dbReference type="UniPathway" id="UPA00392"/>
<comment type="similarity">
    <text evidence="9">Belongs to the QueG family.</text>
</comment>
<dbReference type="Pfam" id="PF13484">
    <property type="entry name" value="Fer4_16"/>
    <property type="match status" value="1"/>
</dbReference>
<evidence type="ECO:0000256" key="7">
    <source>
        <dbReference type="ARBA" id="ARBA00023004"/>
    </source>
</evidence>
<evidence type="ECO:0000256" key="3">
    <source>
        <dbReference type="ARBA" id="ARBA00022694"/>
    </source>
</evidence>
<accession>A0A0K6GSF8</accession>
<evidence type="ECO:0000256" key="9">
    <source>
        <dbReference type="HAMAP-Rule" id="MF_00916"/>
    </source>
</evidence>
<comment type="subcellular location">
    <subcellularLocation>
        <location evidence="9">Cytoplasm</location>
    </subcellularLocation>
</comment>
<feature type="active site" description="Proton donor" evidence="9">
    <location>
        <position position="145"/>
    </location>
</feature>
<feature type="binding site" evidence="9">
    <location>
        <position position="234"/>
    </location>
    <ligand>
        <name>tRNA</name>
        <dbReference type="ChEBI" id="CHEBI:17843"/>
    </ligand>
</feature>
<evidence type="ECO:0000256" key="1">
    <source>
        <dbReference type="ARBA" id="ARBA00022485"/>
    </source>
</evidence>
<comment type="pathway">
    <text evidence="9">tRNA modification; tRNA-queuosine biosynthesis.</text>
</comment>
<dbReference type="RefSeq" id="WP_055433200.1">
    <property type="nucleotide sequence ID" value="NZ_CYHA01000001.1"/>
</dbReference>
<feature type="binding site" evidence="9">
    <location>
        <position position="67"/>
    </location>
    <ligand>
        <name>cob(II)alamin</name>
        <dbReference type="ChEBI" id="CHEBI:16304"/>
    </ligand>
</feature>
<dbReference type="Proteomes" id="UP000243535">
    <property type="component" value="Unassembled WGS sequence"/>
</dbReference>
<dbReference type="GO" id="GO:0031419">
    <property type="term" value="F:cobalamin binding"/>
    <property type="evidence" value="ECO:0007669"/>
    <property type="project" value="UniProtKB-KW"/>
</dbReference>
<keyword evidence="4 9" id="KW-0479">Metal-binding</keyword>
<feature type="binding site" evidence="9">
    <location>
        <position position="252"/>
    </location>
    <ligand>
        <name>[4Fe-4S] cluster</name>
        <dbReference type="ChEBI" id="CHEBI:49883"/>
        <label>2</label>
    </ligand>
</feature>
<reference evidence="12" key="1">
    <citation type="submission" date="2015-08" db="EMBL/GenBank/DDBJ databases">
        <authorList>
            <person name="Varghese N."/>
        </authorList>
    </citation>
    <scope>NUCLEOTIDE SEQUENCE [LARGE SCALE GENOMIC DNA]</scope>
    <source>
        <strain evidence="12">DSM 17901</strain>
    </source>
</reference>
<comment type="cofactor">
    <cofactor evidence="9">
        <name>cob(II)alamin</name>
        <dbReference type="ChEBI" id="CHEBI:16304"/>
    </cofactor>
</comment>
<comment type="caution">
    <text evidence="9">Lacks conserved residue(s) required for the propagation of feature annotation.</text>
</comment>
<feature type="binding site" evidence="9">
    <location>
        <position position="227"/>
    </location>
    <ligand>
        <name>cob(II)alamin</name>
        <dbReference type="ChEBI" id="CHEBI:16304"/>
    </ligand>
</feature>
<dbReference type="HAMAP" id="MF_00916">
    <property type="entry name" value="QueG"/>
    <property type="match status" value="1"/>
</dbReference>
<dbReference type="PANTHER" id="PTHR30002:SF4">
    <property type="entry name" value="EPOXYQUEUOSINE REDUCTASE"/>
    <property type="match status" value="1"/>
</dbReference>
<keyword evidence="3 9" id="KW-0819">tRNA processing</keyword>
<keyword evidence="5 9" id="KW-0671">Queuosine biosynthesis</keyword>
<evidence type="ECO:0000259" key="10">
    <source>
        <dbReference type="PROSITE" id="PS51379"/>
    </source>
</evidence>
<dbReference type="GO" id="GO:0005737">
    <property type="term" value="C:cytoplasm"/>
    <property type="evidence" value="ECO:0007669"/>
    <property type="project" value="UniProtKB-SubCell"/>
</dbReference>
<dbReference type="Pfam" id="PF08331">
    <property type="entry name" value="QueG_DUF1730"/>
    <property type="match status" value="1"/>
</dbReference>
<feature type="binding site" evidence="9">
    <location>
        <position position="145"/>
    </location>
    <ligand>
        <name>cob(II)alamin</name>
        <dbReference type="ChEBI" id="CHEBI:16304"/>
    </ligand>
</feature>
<evidence type="ECO:0000256" key="4">
    <source>
        <dbReference type="ARBA" id="ARBA00022723"/>
    </source>
</evidence>
<feature type="binding site" evidence="9">
    <location>
        <position position="225"/>
    </location>
    <ligand>
        <name>[4Fe-4S] cluster</name>
        <dbReference type="ChEBI" id="CHEBI:49883"/>
        <label>2</label>
    </ligand>
</feature>
<dbReference type="InterPro" id="IPR013542">
    <property type="entry name" value="QueG_DUF1730"/>
</dbReference>
<gene>
    <name evidence="9" type="primary">queG</name>
    <name evidence="11" type="ORF">Ga0061063_0522</name>
</gene>
<dbReference type="InterPro" id="IPR004453">
    <property type="entry name" value="QueG"/>
</dbReference>
<organism evidence="11 12">
    <name type="scientific">Gulbenkiania indica</name>
    <dbReference type="NCBI Taxonomy" id="375574"/>
    <lineage>
        <taxon>Bacteria</taxon>
        <taxon>Pseudomonadati</taxon>
        <taxon>Pseudomonadota</taxon>
        <taxon>Betaproteobacteria</taxon>
        <taxon>Neisseriales</taxon>
        <taxon>Chromobacteriaceae</taxon>
        <taxon>Gulbenkiania</taxon>
    </lineage>
</organism>
<feature type="binding site" evidence="9">
    <location>
        <position position="169"/>
    </location>
    <ligand>
        <name>cob(II)alamin</name>
        <dbReference type="ChEBI" id="CHEBI:16304"/>
    </ligand>
</feature>
<keyword evidence="1 9" id="KW-0004">4Fe-4S</keyword>
<keyword evidence="9" id="KW-0846">Cobalamin</keyword>
<feature type="binding site" evidence="9">
    <location>
        <position position="209"/>
    </location>
    <ligand>
        <name>[4Fe-4S] cluster</name>
        <dbReference type="ChEBI" id="CHEBI:49883"/>
        <label>2</label>
    </ligand>
</feature>
<comment type="function">
    <text evidence="9">Catalyzes the conversion of epoxyqueuosine (oQ) to queuosine (Q), which is a hypermodified base found in the wobble positions of tRNA(Asp), tRNA(Asn), tRNA(His) and tRNA(Tyr).</text>
</comment>
<dbReference type="OrthoDB" id="9784571at2"/>
<dbReference type="GO" id="GO:0046872">
    <property type="term" value="F:metal ion binding"/>
    <property type="evidence" value="ECO:0007669"/>
    <property type="project" value="UniProtKB-KW"/>
</dbReference>
<dbReference type="EMBL" id="CYHA01000001">
    <property type="protein sequence ID" value="CUA81679.1"/>
    <property type="molecule type" value="Genomic_DNA"/>
</dbReference>
<evidence type="ECO:0000256" key="6">
    <source>
        <dbReference type="ARBA" id="ARBA00023002"/>
    </source>
</evidence>
<evidence type="ECO:0000313" key="12">
    <source>
        <dbReference type="Proteomes" id="UP000243535"/>
    </source>
</evidence>
<dbReference type="GO" id="GO:0052693">
    <property type="term" value="F:epoxyqueuosine reductase activity"/>
    <property type="evidence" value="ECO:0007669"/>
    <property type="project" value="UniProtKB-UniRule"/>
</dbReference>
<comment type="subunit">
    <text evidence="9">Monomer.</text>
</comment>